<evidence type="ECO:0000313" key="2">
    <source>
        <dbReference type="Proteomes" id="UP000030341"/>
    </source>
</evidence>
<dbReference type="PANTHER" id="PTHR37031">
    <property type="entry name" value="METALLOPHOSPHATASE BINDING DOMAIN PROTEIN"/>
    <property type="match status" value="1"/>
</dbReference>
<dbReference type="InterPro" id="IPR029052">
    <property type="entry name" value="Metallo-depent_PP-like"/>
</dbReference>
<reference evidence="1 2" key="1">
    <citation type="submission" date="2014-11" db="EMBL/GenBank/DDBJ databases">
        <title>Complete Genome Sequence of Pseudoalteromonas sp. Strain OCN003 Isolated from Kaneohe Bay, Oahu, Hawaii.</title>
        <authorList>
            <person name="Beurmann S."/>
            <person name="Videau P."/>
            <person name="Ushijima B."/>
            <person name="Smith A.M."/>
            <person name="Aeby G.S."/>
            <person name="Callahan S.M."/>
            <person name="Belcaid M."/>
        </authorList>
    </citation>
    <scope>NUCLEOTIDE SEQUENCE [LARGE SCALE GENOMIC DNA]</scope>
    <source>
        <strain evidence="1 2">OCN003</strain>
    </source>
</reference>
<organism evidence="1 2">
    <name type="scientific">Pseudoalteromonas piratica</name>
    <dbReference type="NCBI Taxonomy" id="1348114"/>
    <lineage>
        <taxon>Bacteria</taxon>
        <taxon>Pseudomonadati</taxon>
        <taxon>Pseudomonadota</taxon>
        <taxon>Gammaproteobacteria</taxon>
        <taxon>Alteromonadales</taxon>
        <taxon>Pseudoalteromonadaceae</taxon>
        <taxon>Pseudoalteromonas</taxon>
    </lineage>
</organism>
<sequence>MENSVTLPLLLTGPMIRRAEPSKVTLFFVSRQAHPFDVSSEPLGEFSQSHHVLQLGGHCFCHYYFLTPNDDKPFPVDQLIDYQLSLEGESLDLSPYYLEGQSQCAFVIPKQLNSMLHGSCRNPHHESKDALISASHFLASKRQQASEEPSVLIMSGDQIYADDVAGPMLLAIEKLIDALKLFKEPCLLEPLGYGSSQTLYKRDAFLPTTKWHERSKLELGYWLRRDLEHFTSLKSHNHLVHIEEFFALYLLTTSAACWQLVELDTLTFDSTDPDHQAKFVKEKTHIAEFVTGLPIVEKLFANISHITMFDDHDVTDDWNLTAGWEQAVYSNSVSKRIIANGLISYLVFQGLGNDGGEYTLTLLTQFNKHSENGYSNLNAFDKQILAFDKWHYCLDTQPKIIALDTRTHRWRNETDFNEPSGLLDWEQLVELENNLTGLEEAILISPAPVFGVKSIEAIQAIFNFCGQPLLVDVENWMAHEGAARKLMQTFKRADTPIETLILSGDVHYSFCFSVQSRFSNRDNRIWQLTASGIKNEFPKSLLNKLNTLDSILYHPSSPLNFFTKRWQMKVHKHRHKESSKHLVSDSAISLVRLENERLTKYQLLHGDGNITEFDLNEKS</sequence>
<keyword evidence="2" id="KW-1185">Reference proteome</keyword>
<proteinExistence type="predicted"/>
<accession>A0A0A7EI04</accession>
<dbReference type="eggNOG" id="COG3540">
    <property type="taxonomic scope" value="Bacteria"/>
</dbReference>
<dbReference type="PANTHER" id="PTHR37031:SF2">
    <property type="entry name" value="PHOD-LIKE PHOSPHATASE METALLOPHOSPHATASE DOMAIN-CONTAINING PROTEIN"/>
    <property type="match status" value="1"/>
</dbReference>
<dbReference type="STRING" id="1348114.OM33_11345"/>
<dbReference type="KEGG" id="pseo:OM33_11345"/>
<dbReference type="SUPFAM" id="SSF56300">
    <property type="entry name" value="Metallo-dependent phosphatases"/>
    <property type="match status" value="1"/>
</dbReference>
<dbReference type="InterPro" id="IPR038607">
    <property type="entry name" value="PhoD-like_sf"/>
</dbReference>
<dbReference type="EMBL" id="CP009888">
    <property type="protein sequence ID" value="AIY65681.1"/>
    <property type="molecule type" value="Genomic_DNA"/>
</dbReference>
<gene>
    <name evidence="1" type="ORF">OM33_11345</name>
</gene>
<dbReference type="Gene3D" id="3.60.21.70">
    <property type="entry name" value="PhoD-like phosphatase"/>
    <property type="match status" value="1"/>
</dbReference>
<dbReference type="AlphaFoldDB" id="A0A0A7EI04"/>
<dbReference type="HOGENOM" id="CLU_020671_1_0_6"/>
<protein>
    <submittedName>
        <fullName evidence="1">Metallophosphatase</fullName>
    </submittedName>
</protein>
<dbReference type="Proteomes" id="UP000030341">
    <property type="component" value="Chromosome 1"/>
</dbReference>
<name>A0A0A7EI04_9GAMM</name>
<evidence type="ECO:0000313" key="1">
    <source>
        <dbReference type="EMBL" id="AIY65681.1"/>
    </source>
</evidence>